<reference evidence="3" key="1">
    <citation type="journal article" date="2017" name="Genome Biol.">
        <title>Comparative genomics reveals high biological diversity and specific adaptations in the industrially and medically important fungal genus Aspergillus.</title>
        <authorList>
            <person name="de Vries R.P."/>
            <person name="Riley R."/>
            <person name="Wiebenga A."/>
            <person name="Aguilar-Osorio G."/>
            <person name="Amillis S."/>
            <person name="Uchima C.A."/>
            <person name="Anderluh G."/>
            <person name="Asadollahi M."/>
            <person name="Askin M."/>
            <person name="Barry K."/>
            <person name="Battaglia E."/>
            <person name="Bayram O."/>
            <person name="Benocci T."/>
            <person name="Braus-Stromeyer S.A."/>
            <person name="Caldana C."/>
            <person name="Canovas D."/>
            <person name="Cerqueira G.C."/>
            <person name="Chen F."/>
            <person name="Chen W."/>
            <person name="Choi C."/>
            <person name="Clum A."/>
            <person name="Dos Santos R.A."/>
            <person name="Damasio A.R."/>
            <person name="Diallinas G."/>
            <person name="Emri T."/>
            <person name="Fekete E."/>
            <person name="Flipphi M."/>
            <person name="Freyberg S."/>
            <person name="Gallo A."/>
            <person name="Gournas C."/>
            <person name="Habgood R."/>
            <person name="Hainaut M."/>
            <person name="Harispe M.L."/>
            <person name="Henrissat B."/>
            <person name="Hilden K.S."/>
            <person name="Hope R."/>
            <person name="Hossain A."/>
            <person name="Karabika E."/>
            <person name="Karaffa L."/>
            <person name="Karanyi Z."/>
            <person name="Krasevec N."/>
            <person name="Kuo A."/>
            <person name="Kusch H."/>
            <person name="LaButti K."/>
            <person name="Lagendijk E.L."/>
            <person name="Lapidus A."/>
            <person name="Levasseur A."/>
            <person name="Lindquist E."/>
            <person name="Lipzen A."/>
            <person name="Logrieco A.F."/>
            <person name="MacCabe A."/>
            <person name="Maekelae M.R."/>
            <person name="Malavazi I."/>
            <person name="Melin P."/>
            <person name="Meyer V."/>
            <person name="Mielnichuk N."/>
            <person name="Miskei M."/>
            <person name="Molnar A.P."/>
            <person name="Mule G."/>
            <person name="Ngan C.Y."/>
            <person name="Orejas M."/>
            <person name="Orosz E."/>
            <person name="Ouedraogo J.P."/>
            <person name="Overkamp K.M."/>
            <person name="Park H.-S."/>
            <person name="Perrone G."/>
            <person name="Piumi F."/>
            <person name="Punt P.J."/>
            <person name="Ram A.F."/>
            <person name="Ramon A."/>
            <person name="Rauscher S."/>
            <person name="Record E."/>
            <person name="Riano-Pachon D.M."/>
            <person name="Robert V."/>
            <person name="Roehrig J."/>
            <person name="Ruller R."/>
            <person name="Salamov A."/>
            <person name="Salih N.S."/>
            <person name="Samson R.A."/>
            <person name="Sandor E."/>
            <person name="Sanguinetti M."/>
            <person name="Schuetze T."/>
            <person name="Sepcic K."/>
            <person name="Shelest E."/>
            <person name="Sherlock G."/>
            <person name="Sophianopoulou V."/>
            <person name="Squina F.M."/>
            <person name="Sun H."/>
            <person name="Susca A."/>
            <person name="Todd R.B."/>
            <person name="Tsang A."/>
            <person name="Unkles S.E."/>
            <person name="van de Wiele N."/>
            <person name="van Rossen-Uffink D."/>
            <person name="Oliveira J.V."/>
            <person name="Vesth T.C."/>
            <person name="Visser J."/>
            <person name="Yu J.-H."/>
            <person name="Zhou M."/>
            <person name="Andersen M.R."/>
            <person name="Archer D.B."/>
            <person name="Baker S.E."/>
            <person name="Benoit I."/>
            <person name="Brakhage A.A."/>
            <person name="Braus G.H."/>
            <person name="Fischer R."/>
            <person name="Frisvad J.C."/>
            <person name="Goldman G.H."/>
            <person name="Houbraken J."/>
            <person name="Oakley B."/>
            <person name="Pocsi I."/>
            <person name="Scazzocchio C."/>
            <person name="Seiboth B."/>
            <person name="vanKuyk P.A."/>
            <person name="Wortman J."/>
            <person name="Dyer P.S."/>
            <person name="Grigoriev I.V."/>
        </authorList>
    </citation>
    <scope>NUCLEOTIDE SEQUENCE [LARGE SCALE GENOMIC DNA]</scope>
    <source>
        <strain evidence="3">CBS 506.65</strain>
    </source>
</reference>
<dbReference type="AlphaFoldDB" id="A0A1L9SCR9"/>
<dbReference type="VEuPathDB" id="FungiDB:ASPZODRAFT_26979"/>
<gene>
    <name evidence="2" type="ORF">ASPZODRAFT_26979</name>
</gene>
<evidence type="ECO:0000256" key="1">
    <source>
        <dbReference type="SAM" id="MobiDB-lite"/>
    </source>
</evidence>
<feature type="non-terminal residue" evidence="2">
    <location>
        <position position="1"/>
    </location>
</feature>
<protein>
    <submittedName>
        <fullName evidence="2">Uncharacterized protein</fullName>
    </submittedName>
</protein>
<evidence type="ECO:0000313" key="2">
    <source>
        <dbReference type="EMBL" id="OJJ44943.1"/>
    </source>
</evidence>
<keyword evidence="3" id="KW-1185">Reference proteome</keyword>
<evidence type="ECO:0000313" key="3">
    <source>
        <dbReference type="Proteomes" id="UP000184188"/>
    </source>
</evidence>
<organism evidence="2 3">
    <name type="scientific">Penicilliopsis zonata CBS 506.65</name>
    <dbReference type="NCBI Taxonomy" id="1073090"/>
    <lineage>
        <taxon>Eukaryota</taxon>
        <taxon>Fungi</taxon>
        <taxon>Dikarya</taxon>
        <taxon>Ascomycota</taxon>
        <taxon>Pezizomycotina</taxon>
        <taxon>Eurotiomycetes</taxon>
        <taxon>Eurotiomycetidae</taxon>
        <taxon>Eurotiales</taxon>
        <taxon>Aspergillaceae</taxon>
        <taxon>Penicilliopsis</taxon>
    </lineage>
</organism>
<feature type="region of interest" description="Disordered" evidence="1">
    <location>
        <begin position="21"/>
        <end position="49"/>
    </location>
</feature>
<dbReference type="Proteomes" id="UP000184188">
    <property type="component" value="Unassembled WGS sequence"/>
</dbReference>
<name>A0A1L9SCR9_9EURO</name>
<dbReference type="EMBL" id="KV878346">
    <property type="protein sequence ID" value="OJJ44943.1"/>
    <property type="molecule type" value="Genomic_DNA"/>
</dbReference>
<dbReference type="GeneID" id="34614535"/>
<feature type="compositionally biased region" description="Gly residues" evidence="1">
    <location>
        <begin position="37"/>
        <end position="49"/>
    </location>
</feature>
<accession>A0A1L9SCR9</accession>
<dbReference type="RefSeq" id="XP_022579453.1">
    <property type="nucleotide sequence ID" value="XM_022728071.1"/>
</dbReference>
<proteinExistence type="predicted"/>
<sequence>GHAAAGTETLLSRGVSRVSLRSAQGPSGGWRLNGWRFEGGGGGKAPWKS</sequence>